<dbReference type="GO" id="GO:0051301">
    <property type="term" value="P:cell division"/>
    <property type="evidence" value="ECO:0007669"/>
    <property type="project" value="UniProtKB-KW"/>
</dbReference>
<evidence type="ECO:0000256" key="6">
    <source>
        <dbReference type="ARBA" id="ARBA00023110"/>
    </source>
</evidence>
<evidence type="ECO:0000259" key="15">
    <source>
        <dbReference type="PROSITE" id="PS50059"/>
    </source>
</evidence>
<dbReference type="Gene3D" id="1.10.3120.10">
    <property type="entry name" value="Trigger factor, C-terminal domain"/>
    <property type="match status" value="1"/>
</dbReference>
<evidence type="ECO:0000256" key="2">
    <source>
        <dbReference type="ARBA" id="ARBA00005464"/>
    </source>
</evidence>
<dbReference type="Proteomes" id="UP000216147">
    <property type="component" value="Unassembled WGS sequence"/>
</dbReference>
<dbReference type="Gene3D" id="3.10.50.40">
    <property type="match status" value="1"/>
</dbReference>
<feature type="domain" description="PPIase FKBP-type" evidence="15">
    <location>
        <begin position="169"/>
        <end position="251"/>
    </location>
</feature>
<dbReference type="SUPFAM" id="SSF109998">
    <property type="entry name" value="Triger factor/SurA peptide-binding domain-like"/>
    <property type="match status" value="1"/>
</dbReference>
<dbReference type="PIRSF" id="PIRSF003095">
    <property type="entry name" value="Trigger_factor"/>
    <property type="match status" value="1"/>
</dbReference>
<keyword evidence="5 12" id="KW-0132">Cell division</keyword>
<evidence type="ECO:0000256" key="1">
    <source>
        <dbReference type="ARBA" id="ARBA00000971"/>
    </source>
</evidence>
<evidence type="ECO:0000256" key="3">
    <source>
        <dbReference type="ARBA" id="ARBA00013194"/>
    </source>
</evidence>
<organism evidence="16 17">
    <name type="scientific">Brevundimonas subvibrioides</name>
    <dbReference type="NCBI Taxonomy" id="74313"/>
    <lineage>
        <taxon>Bacteria</taxon>
        <taxon>Pseudomonadati</taxon>
        <taxon>Pseudomonadota</taxon>
        <taxon>Alphaproteobacteria</taxon>
        <taxon>Caulobacterales</taxon>
        <taxon>Caulobacteraceae</taxon>
        <taxon>Brevundimonas</taxon>
    </lineage>
</organism>
<keyword evidence="12" id="KW-0963">Cytoplasm</keyword>
<dbReference type="GO" id="GO:0043335">
    <property type="term" value="P:protein unfolding"/>
    <property type="evidence" value="ECO:0007669"/>
    <property type="project" value="TreeGrafter"/>
</dbReference>
<dbReference type="PROSITE" id="PS50059">
    <property type="entry name" value="FKBP_PPIASE"/>
    <property type="match status" value="1"/>
</dbReference>
<dbReference type="Pfam" id="PF00254">
    <property type="entry name" value="FKBP_C"/>
    <property type="match status" value="1"/>
</dbReference>
<evidence type="ECO:0000256" key="13">
    <source>
        <dbReference type="PROSITE-ProRule" id="PRU00277"/>
    </source>
</evidence>
<dbReference type="AlphaFoldDB" id="A0A258HNJ4"/>
<dbReference type="SUPFAM" id="SSF102735">
    <property type="entry name" value="Trigger factor ribosome-binding domain"/>
    <property type="match status" value="1"/>
</dbReference>
<dbReference type="NCBIfam" id="TIGR00115">
    <property type="entry name" value="tig"/>
    <property type="match status" value="1"/>
</dbReference>
<dbReference type="PANTHER" id="PTHR30560">
    <property type="entry name" value="TRIGGER FACTOR CHAPERONE AND PEPTIDYL-PROLYL CIS/TRANS ISOMERASE"/>
    <property type="match status" value="1"/>
</dbReference>
<dbReference type="Pfam" id="PF05698">
    <property type="entry name" value="Trigger_C"/>
    <property type="match status" value="1"/>
</dbReference>
<evidence type="ECO:0000256" key="4">
    <source>
        <dbReference type="ARBA" id="ARBA00016902"/>
    </source>
</evidence>
<reference evidence="16 17" key="1">
    <citation type="submission" date="2017-03" db="EMBL/GenBank/DDBJ databases">
        <title>Lifting the veil on microbial sulfur biogeochemistry in mining wastewaters.</title>
        <authorList>
            <person name="Kantor R.S."/>
            <person name="Colenbrander Nelson T."/>
            <person name="Marshall S."/>
            <person name="Bennett D."/>
            <person name="Apte S."/>
            <person name="Camacho D."/>
            <person name="Thomas B.C."/>
            <person name="Warren L.A."/>
            <person name="Banfield J.F."/>
        </authorList>
    </citation>
    <scope>NUCLEOTIDE SEQUENCE [LARGE SCALE GENOMIC DNA]</scope>
    <source>
        <strain evidence="16">32-68-21</strain>
    </source>
</reference>
<evidence type="ECO:0000313" key="16">
    <source>
        <dbReference type="EMBL" id="OYX57883.1"/>
    </source>
</evidence>
<comment type="caution">
    <text evidence="16">The sequence shown here is derived from an EMBL/GenBank/DDBJ whole genome shotgun (WGS) entry which is preliminary data.</text>
</comment>
<dbReference type="InterPro" id="IPR037041">
    <property type="entry name" value="Trigger_fac_C_sf"/>
</dbReference>
<evidence type="ECO:0000256" key="11">
    <source>
        <dbReference type="ARBA" id="ARBA00029986"/>
    </source>
</evidence>
<dbReference type="InterPro" id="IPR005215">
    <property type="entry name" value="Trig_fac"/>
</dbReference>
<evidence type="ECO:0000256" key="9">
    <source>
        <dbReference type="ARBA" id="ARBA00023306"/>
    </source>
</evidence>
<evidence type="ECO:0000256" key="8">
    <source>
        <dbReference type="ARBA" id="ARBA00023235"/>
    </source>
</evidence>
<evidence type="ECO:0000256" key="5">
    <source>
        <dbReference type="ARBA" id="ARBA00022618"/>
    </source>
</evidence>
<accession>A0A258HNJ4</accession>
<proteinExistence type="inferred from homology"/>
<dbReference type="Gene3D" id="3.30.70.1050">
    <property type="entry name" value="Trigger factor ribosome-binding domain"/>
    <property type="match status" value="1"/>
</dbReference>
<dbReference type="GO" id="GO:0003755">
    <property type="term" value="F:peptidyl-prolyl cis-trans isomerase activity"/>
    <property type="evidence" value="ECO:0007669"/>
    <property type="project" value="UniProtKB-UniRule"/>
</dbReference>
<dbReference type="EC" id="5.2.1.8" evidence="3 12"/>
<dbReference type="GO" id="GO:0015031">
    <property type="term" value="P:protein transport"/>
    <property type="evidence" value="ECO:0007669"/>
    <property type="project" value="UniProtKB-UniRule"/>
</dbReference>
<dbReference type="InterPro" id="IPR008880">
    <property type="entry name" value="Trigger_fac_C"/>
</dbReference>
<gene>
    <name evidence="12" type="primary">tig</name>
    <name evidence="16" type="ORF">B7Y86_05320</name>
</gene>
<dbReference type="InterPro" id="IPR036611">
    <property type="entry name" value="Trigger_fac_ribosome-bd_sf"/>
</dbReference>
<dbReference type="EMBL" id="NCEQ01000004">
    <property type="protein sequence ID" value="OYX57883.1"/>
    <property type="molecule type" value="Genomic_DNA"/>
</dbReference>
<dbReference type="InterPro" id="IPR046357">
    <property type="entry name" value="PPIase_dom_sf"/>
</dbReference>
<evidence type="ECO:0000256" key="12">
    <source>
        <dbReference type="HAMAP-Rule" id="MF_00303"/>
    </source>
</evidence>
<comment type="subcellular location">
    <subcellularLocation>
        <location evidence="12">Cytoplasm</location>
    </subcellularLocation>
    <text evidence="12">About half TF is bound to the ribosome near the polypeptide exit tunnel while the other half is free in the cytoplasm.</text>
</comment>
<keyword evidence="9 12" id="KW-0131">Cell cycle</keyword>
<dbReference type="GO" id="GO:0044183">
    <property type="term" value="F:protein folding chaperone"/>
    <property type="evidence" value="ECO:0007669"/>
    <property type="project" value="TreeGrafter"/>
</dbReference>
<keyword evidence="7 12" id="KW-0143">Chaperone</keyword>
<comment type="similarity">
    <text evidence="2 12 14">Belongs to the FKBP-type PPIase family. Tig subfamily.</text>
</comment>
<dbReference type="GO" id="GO:0005737">
    <property type="term" value="C:cytoplasm"/>
    <property type="evidence" value="ECO:0007669"/>
    <property type="project" value="UniProtKB-SubCell"/>
</dbReference>
<comment type="domain">
    <text evidence="12">Consists of 3 domains; the N-terminus binds the ribosome, the middle domain has PPIase activity, while the C-terminus has intrinsic chaperone activity on its own.</text>
</comment>
<evidence type="ECO:0000256" key="10">
    <source>
        <dbReference type="ARBA" id="ARBA00024849"/>
    </source>
</evidence>
<comment type="catalytic activity">
    <reaction evidence="1 12 13">
        <text>[protein]-peptidylproline (omega=180) = [protein]-peptidylproline (omega=0)</text>
        <dbReference type="Rhea" id="RHEA:16237"/>
        <dbReference type="Rhea" id="RHEA-COMP:10747"/>
        <dbReference type="Rhea" id="RHEA-COMP:10748"/>
        <dbReference type="ChEBI" id="CHEBI:83833"/>
        <dbReference type="ChEBI" id="CHEBI:83834"/>
        <dbReference type="EC" id="5.2.1.8"/>
    </reaction>
</comment>
<protein>
    <recommendedName>
        <fullName evidence="4 12">Trigger factor</fullName>
        <shortName evidence="12">TF</shortName>
        <ecNumber evidence="3 12">5.2.1.8</ecNumber>
    </recommendedName>
    <alternativeName>
        <fullName evidence="11 12">PPIase</fullName>
    </alternativeName>
</protein>
<dbReference type="PANTHER" id="PTHR30560:SF3">
    <property type="entry name" value="TRIGGER FACTOR-LIKE PROTEIN TIG, CHLOROPLASTIC"/>
    <property type="match status" value="1"/>
</dbReference>
<dbReference type="GO" id="GO:0043022">
    <property type="term" value="F:ribosome binding"/>
    <property type="evidence" value="ECO:0007669"/>
    <property type="project" value="TreeGrafter"/>
</dbReference>
<dbReference type="InterPro" id="IPR027304">
    <property type="entry name" value="Trigger_fact/SurA_dom_sf"/>
</dbReference>
<dbReference type="InterPro" id="IPR001179">
    <property type="entry name" value="PPIase_FKBP_dom"/>
</dbReference>
<dbReference type="InterPro" id="IPR008881">
    <property type="entry name" value="Trigger_fac_ribosome-bd_bac"/>
</dbReference>
<keyword evidence="6 12" id="KW-0697">Rotamase</keyword>
<evidence type="ECO:0000256" key="14">
    <source>
        <dbReference type="RuleBase" id="RU003914"/>
    </source>
</evidence>
<dbReference type="HAMAP" id="MF_00303">
    <property type="entry name" value="Trigger_factor_Tig"/>
    <property type="match status" value="1"/>
</dbReference>
<dbReference type="SUPFAM" id="SSF54534">
    <property type="entry name" value="FKBP-like"/>
    <property type="match status" value="1"/>
</dbReference>
<dbReference type="GO" id="GO:0051083">
    <property type="term" value="P:'de novo' cotranslational protein folding"/>
    <property type="evidence" value="ECO:0007669"/>
    <property type="project" value="TreeGrafter"/>
</dbReference>
<keyword evidence="8 12" id="KW-0413">Isomerase</keyword>
<name>A0A258HNJ4_9CAUL</name>
<comment type="function">
    <text evidence="10 12">Involved in protein export. Acts as a chaperone by maintaining the newly synthesized protein in an open conformation. Functions as a peptidyl-prolyl cis-trans isomerase.</text>
</comment>
<dbReference type="FunFam" id="3.10.50.40:FF:000001">
    <property type="entry name" value="Trigger factor"/>
    <property type="match status" value="1"/>
</dbReference>
<sequence length="447" mass="49352">MQVVQNTTEGLSRIITVTVPVAELNAKLDAKLAEMAPKMKLKGFRPGKVPASHVKKTFGRDMMGEIVNDAINESSQAALEEIKVRPAAPADMKLTSDMDKVLAGSDDLAFEMALEVMPDFTPIDPKTLKLDRPVYEASDEDLDEALKELAGQAKSYEDKKGKTVKAADGDQVTIDYLGKLDGVSFDGGTAEDADLVIGSNRFIPGFEEQLKGAKVGDEKTIEVTFPADYQAANLAGKLATFDIKVKAIKAEVEATVDEEFAKRIGLESLDKLKDLLRQNLNQQYAGAARYKLKRALLDQLDTAHSFELPPKMVEAEFDGIWQQVEADKAAGNLPEEDAKKSDKALKEEYRKIAERRVRLGLVLAEIGRANNVGVTDQELNNAIMAEARNYRGQERQVLDFYRQNPNAAAQMRAPIYEEKVVDLIFDQAKVTDTPITKEELLKDEDEG</sequence>
<evidence type="ECO:0000313" key="17">
    <source>
        <dbReference type="Proteomes" id="UP000216147"/>
    </source>
</evidence>
<dbReference type="Pfam" id="PF05697">
    <property type="entry name" value="Trigger_N"/>
    <property type="match status" value="1"/>
</dbReference>
<evidence type="ECO:0000256" key="7">
    <source>
        <dbReference type="ARBA" id="ARBA00023186"/>
    </source>
</evidence>